<reference evidence="3" key="2">
    <citation type="submission" date="2023-06" db="EMBL/GenBank/DDBJ databases">
        <authorList>
            <person name="Ma L."/>
            <person name="Liu K.-W."/>
            <person name="Li Z."/>
            <person name="Hsiao Y.-Y."/>
            <person name="Qi Y."/>
            <person name="Fu T."/>
            <person name="Tang G."/>
            <person name="Zhang D."/>
            <person name="Sun W.-H."/>
            <person name="Liu D.-K."/>
            <person name="Li Y."/>
            <person name="Chen G.-Z."/>
            <person name="Liu X.-D."/>
            <person name="Liao X.-Y."/>
            <person name="Jiang Y.-T."/>
            <person name="Yu X."/>
            <person name="Hao Y."/>
            <person name="Huang J."/>
            <person name="Zhao X.-W."/>
            <person name="Ke S."/>
            <person name="Chen Y.-Y."/>
            <person name="Wu W.-L."/>
            <person name="Hsu J.-L."/>
            <person name="Lin Y.-F."/>
            <person name="Huang M.-D."/>
            <person name="Li C.-Y."/>
            <person name="Huang L."/>
            <person name="Wang Z.-W."/>
            <person name="Zhao X."/>
            <person name="Zhong W.-Y."/>
            <person name="Peng D.-H."/>
            <person name="Ahmad S."/>
            <person name="Lan S."/>
            <person name="Zhang J.-S."/>
            <person name="Tsai W.-C."/>
            <person name="Van De Peer Y."/>
            <person name="Liu Z.-J."/>
        </authorList>
    </citation>
    <scope>NUCLEOTIDE SEQUENCE</scope>
    <source>
        <strain evidence="3">SCP</strain>
        <tissue evidence="3">Leaves</tissue>
    </source>
</reference>
<sequence length="293" mass="32102">MPALDCTGVDSSISLEIGSVLAQRMDGSAPSSLDGGKGRNGEFSSSGASQVRPGSIPVGGRSSQATSGGQFHGPNVGGRITSGPEGIKSRIPLVGGKATVVNIPQWGSCKIFEKHSTELEHIPLEVEEGEITVSCLLEESEEMLVYWKHSLLWCRNRDMNSISRIQSQPQAESWLLPFISGLFLTFNSAVALYRNWNNLSSLNFIVTAYGSFMSLMWCINALEKVPKEDSQKKWRYRVAIWVLASILNLTFSFRISVVMPLIMSVSVWTLSVLSIIGTFYVFFVIADEAVTPK</sequence>
<feature type="transmembrane region" description="Helical" evidence="2">
    <location>
        <begin position="202"/>
        <end position="222"/>
    </location>
</feature>
<accession>A0AAV8ZYP7</accession>
<keyword evidence="2" id="KW-0812">Transmembrane</keyword>
<feature type="transmembrane region" description="Helical" evidence="2">
    <location>
        <begin position="261"/>
        <end position="286"/>
    </location>
</feature>
<organism evidence="3 4">
    <name type="scientific">Acorus gramineus</name>
    <name type="common">Dwarf sweet flag</name>
    <dbReference type="NCBI Taxonomy" id="55184"/>
    <lineage>
        <taxon>Eukaryota</taxon>
        <taxon>Viridiplantae</taxon>
        <taxon>Streptophyta</taxon>
        <taxon>Embryophyta</taxon>
        <taxon>Tracheophyta</taxon>
        <taxon>Spermatophyta</taxon>
        <taxon>Magnoliopsida</taxon>
        <taxon>Liliopsida</taxon>
        <taxon>Acoraceae</taxon>
        <taxon>Acorus</taxon>
    </lineage>
</organism>
<protein>
    <submittedName>
        <fullName evidence="3">Uncharacterized protein</fullName>
    </submittedName>
</protein>
<feature type="region of interest" description="Disordered" evidence="1">
    <location>
        <begin position="26"/>
        <end position="83"/>
    </location>
</feature>
<evidence type="ECO:0000313" key="4">
    <source>
        <dbReference type="Proteomes" id="UP001179952"/>
    </source>
</evidence>
<dbReference type="Proteomes" id="UP001179952">
    <property type="component" value="Unassembled WGS sequence"/>
</dbReference>
<dbReference type="AlphaFoldDB" id="A0AAV8ZYP7"/>
<proteinExistence type="predicted"/>
<feature type="transmembrane region" description="Helical" evidence="2">
    <location>
        <begin position="174"/>
        <end position="196"/>
    </location>
</feature>
<evidence type="ECO:0000256" key="1">
    <source>
        <dbReference type="SAM" id="MobiDB-lite"/>
    </source>
</evidence>
<reference evidence="3" key="1">
    <citation type="journal article" date="2023" name="Nat. Commun.">
        <title>Diploid and tetraploid genomes of Acorus and the evolution of monocots.</title>
        <authorList>
            <person name="Ma L."/>
            <person name="Liu K.W."/>
            <person name="Li Z."/>
            <person name="Hsiao Y.Y."/>
            <person name="Qi Y."/>
            <person name="Fu T."/>
            <person name="Tang G.D."/>
            <person name="Zhang D."/>
            <person name="Sun W.H."/>
            <person name="Liu D.K."/>
            <person name="Li Y."/>
            <person name="Chen G.Z."/>
            <person name="Liu X.D."/>
            <person name="Liao X.Y."/>
            <person name="Jiang Y.T."/>
            <person name="Yu X."/>
            <person name="Hao Y."/>
            <person name="Huang J."/>
            <person name="Zhao X.W."/>
            <person name="Ke S."/>
            <person name="Chen Y.Y."/>
            <person name="Wu W.L."/>
            <person name="Hsu J.L."/>
            <person name="Lin Y.F."/>
            <person name="Huang M.D."/>
            <person name="Li C.Y."/>
            <person name="Huang L."/>
            <person name="Wang Z.W."/>
            <person name="Zhao X."/>
            <person name="Zhong W.Y."/>
            <person name="Peng D.H."/>
            <person name="Ahmad S."/>
            <person name="Lan S."/>
            <person name="Zhang J.S."/>
            <person name="Tsai W.C."/>
            <person name="Van de Peer Y."/>
            <person name="Liu Z.J."/>
        </authorList>
    </citation>
    <scope>NUCLEOTIDE SEQUENCE</scope>
    <source>
        <strain evidence="3">SCP</strain>
    </source>
</reference>
<keyword evidence="2" id="KW-0472">Membrane</keyword>
<comment type="caution">
    <text evidence="3">The sequence shown here is derived from an EMBL/GenBank/DDBJ whole genome shotgun (WGS) entry which is preliminary data.</text>
</comment>
<dbReference type="PANTHER" id="PTHR46610">
    <property type="entry name" value="OS05G0181300 PROTEIN"/>
    <property type="match status" value="1"/>
</dbReference>
<evidence type="ECO:0000313" key="3">
    <source>
        <dbReference type="EMBL" id="KAK1257029.1"/>
    </source>
</evidence>
<dbReference type="PANTHER" id="PTHR46610:SF20">
    <property type="entry name" value="OS05G0181300 PROTEIN"/>
    <property type="match status" value="1"/>
</dbReference>
<evidence type="ECO:0000256" key="2">
    <source>
        <dbReference type="SAM" id="Phobius"/>
    </source>
</evidence>
<keyword evidence="4" id="KW-1185">Reference proteome</keyword>
<dbReference type="InterPro" id="IPR045501">
    <property type="entry name" value="DUF6490"/>
</dbReference>
<feature type="transmembrane region" description="Helical" evidence="2">
    <location>
        <begin position="234"/>
        <end position="255"/>
    </location>
</feature>
<dbReference type="Pfam" id="PF20100">
    <property type="entry name" value="DUF6490"/>
    <property type="match status" value="1"/>
</dbReference>
<dbReference type="EMBL" id="JAUJYN010000064">
    <property type="protein sequence ID" value="KAK1257029.1"/>
    <property type="molecule type" value="Genomic_DNA"/>
</dbReference>
<name>A0AAV8ZYP7_ACOGR</name>
<keyword evidence="2" id="KW-1133">Transmembrane helix</keyword>
<gene>
    <name evidence="3" type="ORF">QJS04_geneDACA020569</name>
</gene>